<comment type="cofactor">
    <cofactor evidence="6">
        <name>Mg(2+)</name>
        <dbReference type="ChEBI" id="CHEBI:18420"/>
    </cofactor>
</comment>
<sequence length="207" mass="23520">MSTAADEMENFAAKAALRNSIKIALKQLKCQDRSTQSLEVTKKLLAHPKYLSSKGVAVFLSMKDEVDTEGIVRNIFDSGKHCYIPRYRETDGYMTMIKMNSYDELENLPRTRWNIPQPSEKDLRVDVFQSGDLDLILTPGLAFTKQGHRLGRGKGFYDKFITAYNCLHKPPYLIGLALSYSIVDHIPCTLTDVQMDEVLYGNRQTSE</sequence>
<keyword evidence="2 6" id="KW-0547">Nucleotide-binding</keyword>
<evidence type="ECO:0000313" key="7">
    <source>
        <dbReference type="EMBL" id="KAK4016618.1"/>
    </source>
</evidence>
<dbReference type="Proteomes" id="UP001234178">
    <property type="component" value="Unassembled WGS sequence"/>
</dbReference>
<accession>A0ABQ9ZUM4</accession>
<reference evidence="7 8" key="1">
    <citation type="journal article" date="2023" name="Nucleic Acids Res.">
        <title>The hologenome of Daphnia magna reveals possible DNA methylation and microbiome-mediated evolution of the host genome.</title>
        <authorList>
            <person name="Chaturvedi A."/>
            <person name="Li X."/>
            <person name="Dhandapani V."/>
            <person name="Marshall H."/>
            <person name="Kissane S."/>
            <person name="Cuenca-Cambronero M."/>
            <person name="Asole G."/>
            <person name="Calvet F."/>
            <person name="Ruiz-Romero M."/>
            <person name="Marangio P."/>
            <person name="Guigo R."/>
            <person name="Rago D."/>
            <person name="Mirbahai L."/>
            <person name="Eastwood N."/>
            <person name="Colbourne J.K."/>
            <person name="Zhou J."/>
            <person name="Mallon E."/>
            <person name="Orsini L."/>
        </authorList>
    </citation>
    <scope>NUCLEOTIDE SEQUENCE [LARGE SCALE GENOMIC DNA]</scope>
    <source>
        <strain evidence="7">LRV0_1</strain>
    </source>
</reference>
<comment type="caution">
    <text evidence="7">The sequence shown here is derived from an EMBL/GenBank/DDBJ whole genome shotgun (WGS) entry which is preliminary data.</text>
</comment>
<evidence type="ECO:0000256" key="3">
    <source>
        <dbReference type="ARBA" id="ARBA00022840"/>
    </source>
</evidence>
<keyword evidence="8" id="KW-1185">Reference proteome</keyword>
<dbReference type="Pfam" id="PF01812">
    <property type="entry name" value="5-FTHF_cyc-lig"/>
    <property type="match status" value="1"/>
</dbReference>
<evidence type="ECO:0000256" key="2">
    <source>
        <dbReference type="ARBA" id="ARBA00022741"/>
    </source>
</evidence>
<dbReference type="EC" id="6.3.3.2" evidence="5 6"/>
<keyword evidence="3 6" id="KW-0067">ATP-binding</keyword>
<dbReference type="SUPFAM" id="SSF100950">
    <property type="entry name" value="NagB/RpiA/CoA transferase-like"/>
    <property type="match status" value="1"/>
</dbReference>
<evidence type="ECO:0000256" key="4">
    <source>
        <dbReference type="ARBA" id="ARBA00036539"/>
    </source>
</evidence>
<organism evidence="7 8">
    <name type="scientific">Daphnia magna</name>
    <dbReference type="NCBI Taxonomy" id="35525"/>
    <lineage>
        <taxon>Eukaryota</taxon>
        <taxon>Metazoa</taxon>
        <taxon>Ecdysozoa</taxon>
        <taxon>Arthropoda</taxon>
        <taxon>Crustacea</taxon>
        <taxon>Branchiopoda</taxon>
        <taxon>Diplostraca</taxon>
        <taxon>Cladocera</taxon>
        <taxon>Anomopoda</taxon>
        <taxon>Daphniidae</taxon>
        <taxon>Daphnia</taxon>
    </lineage>
</organism>
<proteinExistence type="inferred from homology"/>
<dbReference type="Gene3D" id="3.40.50.10420">
    <property type="entry name" value="NagB/RpiA/CoA transferase-like"/>
    <property type="match status" value="1"/>
</dbReference>
<evidence type="ECO:0000256" key="1">
    <source>
        <dbReference type="ARBA" id="ARBA00010638"/>
    </source>
</evidence>
<dbReference type="InterPro" id="IPR024185">
    <property type="entry name" value="FTHF_cligase-like_sf"/>
</dbReference>
<evidence type="ECO:0000256" key="6">
    <source>
        <dbReference type="RuleBase" id="RU361279"/>
    </source>
</evidence>
<evidence type="ECO:0000313" key="8">
    <source>
        <dbReference type="Proteomes" id="UP001234178"/>
    </source>
</evidence>
<gene>
    <name evidence="7" type="ORF">OUZ56_031577</name>
</gene>
<keyword evidence="6" id="KW-0460">Magnesium</keyword>
<dbReference type="PANTHER" id="PTHR23407:SF1">
    <property type="entry name" value="5-FORMYLTETRAHYDROFOLATE CYCLO-LIGASE"/>
    <property type="match status" value="1"/>
</dbReference>
<comment type="similarity">
    <text evidence="1 6">Belongs to the 5-formyltetrahydrofolate cyclo-ligase family.</text>
</comment>
<dbReference type="InterPro" id="IPR037171">
    <property type="entry name" value="NagB/RpiA_transferase-like"/>
</dbReference>
<dbReference type="InterPro" id="IPR002698">
    <property type="entry name" value="FTHF_cligase"/>
</dbReference>
<name>A0ABQ9ZUM4_9CRUS</name>
<comment type="catalytic activity">
    <reaction evidence="4 6">
        <text>(6S)-5-formyl-5,6,7,8-tetrahydrofolate + ATP = (6R)-5,10-methenyltetrahydrofolate + ADP + phosphate</text>
        <dbReference type="Rhea" id="RHEA:10488"/>
        <dbReference type="ChEBI" id="CHEBI:30616"/>
        <dbReference type="ChEBI" id="CHEBI:43474"/>
        <dbReference type="ChEBI" id="CHEBI:57455"/>
        <dbReference type="ChEBI" id="CHEBI:57457"/>
        <dbReference type="ChEBI" id="CHEBI:456216"/>
        <dbReference type="EC" id="6.3.3.2"/>
    </reaction>
</comment>
<dbReference type="NCBIfam" id="TIGR02727">
    <property type="entry name" value="MTHFS_bact"/>
    <property type="match status" value="1"/>
</dbReference>
<dbReference type="PANTHER" id="PTHR23407">
    <property type="entry name" value="ATPASE INHIBITOR/5-FORMYLTETRAHYDROFOLATE CYCLO-LIGASE"/>
    <property type="match status" value="1"/>
</dbReference>
<protein>
    <recommendedName>
        <fullName evidence="5 6">5-formyltetrahydrofolate cyclo-ligase</fullName>
        <ecNumber evidence="5 6">6.3.3.2</ecNumber>
    </recommendedName>
</protein>
<evidence type="ECO:0000256" key="5">
    <source>
        <dbReference type="ARBA" id="ARBA00038966"/>
    </source>
</evidence>
<dbReference type="EMBL" id="JAOYFB010000005">
    <property type="protein sequence ID" value="KAK4016618.1"/>
    <property type="molecule type" value="Genomic_DNA"/>
</dbReference>
<dbReference type="PIRSF" id="PIRSF006806">
    <property type="entry name" value="FTHF_cligase"/>
    <property type="match status" value="1"/>
</dbReference>
<keyword evidence="6" id="KW-0479">Metal-binding</keyword>